<evidence type="ECO:0000313" key="2">
    <source>
        <dbReference type="EMBL" id="KAK6744451.1"/>
    </source>
</evidence>
<reference evidence="2 3" key="1">
    <citation type="submission" date="2023-08" db="EMBL/GenBank/DDBJ databases">
        <title>A Necator americanus chromosomal reference genome.</title>
        <authorList>
            <person name="Ilik V."/>
            <person name="Petrzelkova K.J."/>
            <person name="Pardy F."/>
            <person name="Fuh T."/>
            <person name="Niatou-Singa F.S."/>
            <person name="Gouil Q."/>
            <person name="Baker L."/>
            <person name="Ritchie M.E."/>
            <person name="Jex A.R."/>
            <person name="Gazzola D."/>
            <person name="Li H."/>
            <person name="Toshio Fujiwara R."/>
            <person name="Zhan B."/>
            <person name="Aroian R.V."/>
            <person name="Pafco B."/>
            <person name="Schwarz E.M."/>
        </authorList>
    </citation>
    <scope>NUCLEOTIDE SEQUENCE [LARGE SCALE GENOMIC DNA]</scope>
    <source>
        <strain evidence="2 3">Aroian</strain>
        <tissue evidence="2">Whole animal</tissue>
    </source>
</reference>
<organism evidence="2 3">
    <name type="scientific">Necator americanus</name>
    <name type="common">Human hookworm</name>
    <dbReference type="NCBI Taxonomy" id="51031"/>
    <lineage>
        <taxon>Eukaryota</taxon>
        <taxon>Metazoa</taxon>
        <taxon>Ecdysozoa</taxon>
        <taxon>Nematoda</taxon>
        <taxon>Chromadorea</taxon>
        <taxon>Rhabditida</taxon>
        <taxon>Rhabditina</taxon>
        <taxon>Rhabditomorpha</taxon>
        <taxon>Strongyloidea</taxon>
        <taxon>Ancylostomatidae</taxon>
        <taxon>Bunostominae</taxon>
        <taxon>Necator</taxon>
    </lineage>
</organism>
<protein>
    <submittedName>
        <fullName evidence="2">Uncharacterized protein</fullName>
    </submittedName>
</protein>
<feature type="compositionally biased region" description="Polar residues" evidence="1">
    <location>
        <begin position="9"/>
        <end position="22"/>
    </location>
</feature>
<evidence type="ECO:0000313" key="3">
    <source>
        <dbReference type="Proteomes" id="UP001303046"/>
    </source>
</evidence>
<accession>A0ABR1D2Y6</accession>
<evidence type="ECO:0000256" key="1">
    <source>
        <dbReference type="SAM" id="MobiDB-lite"/>
    </source>
</evidence>
<dbReference type="Proteomes" id="UP001303046">
    <property type="component" value="Unassembled WGS sequence"/>
</dbReference>
<sequence length="110" mass="12649">MPAVESRMSKIQRNGWQHSGSSLMRPGQDHEFRKVVVQPAKQFTQGFATRSLRIFLRTVFLVTIKGLVSQQATCVRKLMIVLRTKMRVKDEAALVVLKRRICTLRDATKH</sequence>
<name>A0ABR1D2Y6_NECAM</name>
<keyword evidence="3" id="KW-1185">Reference proteome</keyword>
<gene>
    <name evidence="2" type="primary">Necator_chrIII.g12032</name>
    <name evidence="2" type="ORF">RB195_011266</name>
</gene>
<comment type="caution">
    <text evidence="2">The sequence shown here is derived from an EMBL/GenBank/DDBJ whole genome shotgun (WGS) entry which is preliminary data.</text>
</comment>
<proteinExistence type="predicted"/>
<dbReference type="EMBL" id="JAVFWL010000003">
    <property type="protein sequence ID" value="KAK6744451.1"/>
    <property type="molecule type" value="Genomic_DNA"/>
</dbReference>
<feature type="region of interest" description="Disordered" evidence="1">
    <location>
        <begin position="1"/>
        <end position="26"/>
    </location>
</feature>